<gene>
    <name evidence="2" type="ORF">MNBD_PLANCTO03-1270</name>
</gene>
<accession>A0A3B1E7G0</accession>
<feature type="region of interest" description="Disordered" evidence="1">
    <location>
        <begin position="173"/>
        <end position="209"/>
    </location>
</feature>
<feature type="region of interest" description="Disordered" evidence="1">
    <location>
        <begin position="283"/>
        <end position="311"/>
    </location>
</feature>
<protein>
    <submittedName>
        <fullName evidence="2">Uncharacterized protein</fullName>
    </submittedName>
</protein>
<dbReference type="AlphaFoldDB" id="A0A3B1E7G0"/>
<proteinExistence type="predicted"/>
<dbReference type="EMBL" id="UOGK01000265">
    <property type="protein sequence ID" value="VAX39597.1"/>
    <property type="molecule type" value="Genomic_DNA"/>
</dbReference>
<organism evidence="2">
    <name type="scientific">hydrothermal vent metagenome</name>
    <dbReference type="NCBI Taxonomy" id="652676"/>
    <lineage>
        <taxon>unclassified sequences</taxon>
        <taxon>metagenomes</taxon>
        <taxon>ecological metagenomes</taxon>
    </lineage>
</organism>
<evidence type="ECO:0000256" key="1">
    <source>
        <dbReference type="SAM" id="MobiDB-lite"/>
    </source>
</evidence>
<reference evidence="2" key="1">
    <citation type="submission" date="2018-06" db="EMBL/GenBank/DDBJ databases">
        <authorList>
            <person name="Zhirakovskaya E."/>
        </authorList>
    </citation>
    <scope>NUCLEOTIDE SEQUENCE</scope>
</reference>
<sequence length="343" mass="37496">MTKAQVGWMAAVMGVVGVAGGVVVGLGSSVANAQEAGPLEGPGIEVREVPGVTASFGTGDAGRFGARERSVPLPIFLEAINSLSSEEADEGLALSAAQLEYLRVEVRAFREELAAFAEASGDEVRALVGQLPQHERGRAAGEIRRLERLGQMLDRLEKSDGFLRAERRSFRERNGEELDRRPRRSGEKKEGFSLRFRRQPEGAVGEPGSMMEPMQERMEAGDGPLDAHARLVELQSAAPSQGELEIRLWEMLAEPQREVVGAALDAYLAEVQARREEQRLAKEIERRKGSAKGRTPSDRKRGENAQGVRGLGLDNATMGRVLEVLDTGTIPQKLWSRLPDRIR</sequence>
<name>A0A3B1E7G0_9ZZZZ</name>
<evidence type="ECO:0000313" key="2">
    <source>
        <dbReference type="EMBL" id="VAX39597.1"/>
    </source>
</evidence>
<feature type="compositionally biased region" description="Basic and acidic residues" evidence="1">
    <location>
        <begin position="173"/>
        <end position="192"/>
    </location>
</feature>
<feature type="non-terminal residue" evidence="2">
    <location>
        <position position="343"/>
    </location>
</feature>